<dbReference type="AlphaFoldDB" id="V8CGN5"/>
<evidence type="ECO:0000313" key="2">
    <source>
        <dbReference type="EMBL" id="ETD26558.1"/>
    </source>
</evidence>
<dbReference type="eggNOG" id="ENOG5033RPQ">
    <property type="taxonomic scope" value="Bacteria"/>
</dbReference>
<feature type="signal peptide" evidence="1">
    <location>
        <begin position="1"/>
        <end position="26"/>
    </location>
</feature>
<dbReference type="STRING" id="1357399.HMPREF2087_00940"/>
<proteinExistence type="predicted"/>
<dbReference type="RefSeq" id="WP_023929887.1">
    <property type="nucleotide sequence ID" value="NZ_KI669458.1"/>
</dbReference>
<dbReference type="InterPro" id="IPR011455">
    <property type="entry name" value="DUF1561"/>
</dbReference>
<feature type="chain" id="PRO_5004768897" description="DUF1561 domain-containing protein" evidence="1">
    <location>
        <begin position="27"/>
        <end position="618"/>
    </location>
</feature>
<accession>V8CGN5</accession>
<name>V8CGN5_9HELI</name>
<dbReference type="Pfam" id="PF07598">
    <property type="entry name" value="DUF1561"/>
    <property type="match status" value="1"/>
</dbReference>
<dbReference type="PATRIC" id="fig|1357399.3.peg.987"/>
<organism evidence="2 3">
    <name type="scientific">Helicobacter canis NCTC 12740</name>
    <dbReference type="NCBI Taxonomy" id="1357399"/>
    <lineage>
        <taxon>Bacteria</taxon>
        <taxon>Pseudomonadati</taxon>
        <taxon>Campylobacterota</taxon>
        <taxon>Epsilonproteobacteria</taxon>
        <taxon>Campylobacterales</taxon>
        <taxon>Helicobacteraceae</taxon>
        <taxon>Helicobacter</taxon>
    </lineage>
</organism>
<protein>
    <recommendedName>
        <fullName evidence="4">DUF1561 domain-containing protein</fullName>
    </recommendedName>
</protein>
<comment type="caution">
    <text evidence="2">The sequence shown here is derived from an EMBL/GenBank/DDBJ whole genome shotgun (WGS) entry which is preliminary data.</text>
</comment>
<dbReference type="Proteomes" id="UP000018688">
    <property type="component" value="Unassembled WGS sequence"/>
</dbReference>
<reference evidence="2 3" key="1">
    <citation type="submission" date="2013-10" db="EMBL/GenBank/DDBJ databases">
        <title>The Genome Sequence of Helicobacter canis NCTC 12740.</title>
        <authorList>
            <consortium name="The Broad Institute Genomics Platform"/>
            <person name="Earl A."/>
            <person name="Fox J.G."/>
            <person name="Shen Z."/>
            <person name="Young S.K."/>
            <person name="Zeng Q."/>
            <person name="Gargeya S."/>
            <person name="Fitzgerald M."/>
            <person name="Abouelleil A."/>
            <person name="Alvarado L."/>
            <person name="Chapman S.B."/>
            <person name="Gainer-Dewar J."/>
            <person name="Goldberg J."/>
            <person name="Griggs A."/>
            <person name="Gujja S."/>
            <person name="Hansen M."/>
            <person name="Howarth C."/>
            <person name="Imamovic A."/>
            <person name="Ireland A."/>
            <person name="Larimer J."/>
            <person name="McCowan C."/>
            <person name="Murphy C."/>
            <person name="Pearson M."/>
            <person name="Poon T.W."/>
            <person name="Priest M."/>
            <person name="Roberts A."/>
            <person name="Saif S."/>
            <person name="Shea T."/>
            <person name="Sykes S."/>
            <person name="Wortman J."/>
            <person name="Nusbaum C."/>
            <person name="Birren B."/>
        </authorList>
    </citation>
    <scope>NUCLEOTIDE SEQUENCE [LARGE SCALE GENOMIC DNA]</scope>
    <source>
        <strain evidence="2 3">NCTC 12740</strain>
    </source>
</reference>
<evidence type="ECO:0000313" key="3">
    <source>
        <dbReference type="Proteomes" id="UP000018688"/>
    </source>
</evidence>
<keyword evidence="3" id="KW-1185">Reference proteome</keyword>
<keyword evidence="1" id="KW-0732">Signal</keyword>
<sequence length="618" mass="68223">MPLHLLRPFILLLAILCSIGASESLARQAPAQKLADKPKDRALVVAMQGQKLCYTPSHNAITLEPCTKATPLARYDVFARVAWFINNAWLCMSVADNEVDIVLKPCVLNDTKQRFVLRDSAFYTQDKSLQVATKGKLVALATKGATPHALDSSMQEWASTLATPAGLNISTFIGWSFITPSGFDMYYLANAASIKDSPRDFIYNPETKQLALFDTHALKLTCLASTQTSKQEWNWLAYKECAKGQKSQQWEIFLFGENNQAMLKDYLGNFLRVTKYGVNWGVPYTATSAYIAKDTYNTPTSFFHFDNAMQDWQRFVEANISKELASCPAPGSSARPSLKNPPLPSHFTLNDAWKRRLWQIATSTDGVLLRAGDCGVCLLHSYQIVAELITYAQAPLESGGYFFDTQAGANPFPSFRARYPLLASQLESYTMANAPSTLSWAESAAYATQVYRSIALSMFPGYFWVMQEYARSQVEMLNILQGFFNAPAGSVWIINVYMRDAQGRASGHAIPVVRLGQGVLFIPTNITGGISYEAFSELLSSTLMATTLQEAINALSTQGIANIYMFAALRLREPYRNPLNTEISSNNCSGDGDGRRGSGVLPLSQAINQCASGRCLIQ</sequence>
<evidence type="ECO:0008006" key="4">
    <source>
        <dbReference type="Google" id="ProtNLM"/>
    </source>
</evidence>
<dbReference type="EMBL" id="AZJJ01000002">
    <property type="protein sequence ID" value="ETD26558.1"/>
    <property type="molecule type" value="Genomic_DNA"/>
</dbReference>
<dbReference type="OrthoDB" id="5313874at2"/>
<dbReference type="HOGENOM" id="CLU_036280_0_0_7"/>
<gene>
    <name evidence="2" type="ORF">HMPREF2087_00940</name>
</gene>
<evidence type="ECO:0000256" key="1">
    <source>
        <dbReference type="SAM" id="SignalP"/>
    </source>
</evidence>